<dbReference type="Proteomes" id="UP001199916">
    <property type="component" value="Unassembled WGS sequence"/>
</dbReference>
<dbReference type="Pfam" id="PF02585">
    <property type="entry name" value="PIG-L"/>
    <property type="match status" value="1"/>
</dbReference>
<dbReference type="PANTHER" id="PTHR12993:SF11">
    <property type="entry name" value="N-ACETYLGLUCOSAMINYL-PHOSPHATIDYLINOSITOL DE-N-ACETYLASE"/>
    <property type="match status" value="1"/>
</dbReference>
<protein>
    <submittedName>
        <fullName evidence="1">PIG-L family deacetylase</fullName>
    </submittedName>
</protein>
<dbReference type="PANTHER" id="PTHR12993">
    <property type="entry name" value="N-ACETYLGLUCOSAMINYL-PHOSPHATIDYLINOSITOL DE-N-ACETYLASE-RELATED"/>
    <property type="match status" value="1"/>
</dbReference>
<accession>A0ABS8YC54</accession>
<dbReference type="SUPFAM" id="SSF102588">
    <property type="entry name" value="LmbE-like"/>
    <property type="match status" value="1"/>
</dbReference>
<dbReference type="EMBL" id="JAJNBZ010000002">
    <property type="protein sequence ID" value="MCE5168567.1"/>
    <property type="molecule type" value="Genomic_DNA"/>
</dbReference>
<evidence type="ECO:0000313" key="1">
    <source>
        <dbReference type="EMBL" id="MCE5168567.1"/>
    </source>
</evidence>
<keyword evidence="2" id="KW-1185">Reference proteome</keyword>
<name>A0ABS8YC54_9BACL</name>
<proteinExistence type="predicted"/>
<gene>
    <name evidence="1" type="ORF">LQV63_04470</name>
</gene>
<dbReference type="Gene3D" id="3.40.50.10320">
    <property type="entry name" value="LmbE-like"/>
    <property type="match status" value="1"/>
</dbReference>
<dbReference type="InterPro" id="IPR003737">
    <property type="entry name" value="GlcNAc_PI_deacetylase-related"/>
</dbReference>
<dbReference type="RefSeq" id="WP_233695806.1">
    <property type="nucleotide sequence ID" value="NZ_JAJNBZ010000002.1"/>
</dbReference>
<evidence type="ECO:0000313" key="2">
    <source>
        <dbReference type="Proteomes" id="UP001199916"/>
    </source>
</evidence>
<comment type="caution">
    <text evidence="1">The sequence shown here is derived from an EMBL/GenBank/DDBJ whole genome shotgun (WGS) entry which is preliminary data.</text>
</comment>
<reference evidence="1 2" key="1">
    <citation type="submission" date="2021-11" db="EMBL/GenBank/DDBJ databases">
        <title>Draft genome sequence of Paenibacillus profundus YoMME, a new Gram-positive bacteria with exoelectrogenic properties.</title>
        <authorList>
            <person name="Hubenova Y."/>
            <person name="Hubenova E."/>
            <person name="Manasiev Y."/>
            <person name="Peykov S."/>
            <person name="Mitov M."/>
        </authorList>
    </citation>
    <scope>NUCLEOTIDE SEQUENCE [LARGE SCALE GENOMIC DNA]</scope>
    <source>
        <strain evidence="1 2">YoMME</strain>
    </source>
</reference>
<organism evidence="1 2">
    <name type="scientific">Paenibacillus profundus</name>
    <dbReference type="NCBI Taxonomy" id="1173085"/>
    <lineage>
        <taxon>Bacteria</taxon>
        <taxon>Bacillati</taxon>
        <taxon>Bacillota</taxon>
        <taxon>Bacilli</taxon>
        <taxon>Bacillales</taxon>
        <taxon>Paenibacillaceae</taxon>
        <taxon>Paenibacillus</taxon>
    </lineage>
</organism>
<sequence length="240" mass="26549">MAKILYIFPHPDDESFGPAGPIHAQRQAGHEVYLLTLTKGGATSQRHKLGLTIEEMGEIRYREMIEVAKTLDLTEMTVLDLPDSGLQDIDPRIVERAAADAIRRLQPDVVVTYAVHGMSGFHDHLVTHAAVKRVFLELRDEGAAPLKRLAFLAMPDPGGASMNADGTFRFKLSAPERIDVVQKLSAADIDAMERALACYKTYQSTIAGTRVVERIGDTVYFELFGEDFNPPLGSLTEHFK</sequence>
<dbReference type="InterPro" id="IPR024078">
    <property type="entry name" value="LmbE-like_dom_sf"/>
</dbReference>